<gene>
    <name evidence="8" type="ORF">LQ50_16670</name>
</gene>
<evidence type="ECO:0000259" key="7">
    <source>
        <dbReference type="Pfam" id="PF00155"/>
    </source>
</evidence>
<dbReference type="Proteomes" id="UP000030832">
    <property type="component" value="Unassembled WGS sequence"/>
</dbReference>
<feature type="domain" description="Aminotransferase class I/classII large" evidence="7">
    <location>
        <begin position="43"/>
        <end position="381"/>
    </location>
</feature>
<dbReference type="STRING" id="333138.LQ50_16670"/>
<reference evidence="8 9" key="1">
    <citation type="submission" date="2014-09" db="EMBL/GenBank/DDBJ databases">
        <title>Genome sequencing and annotation of Bacillus Okhensis strain Kh10-101T.</title>
        <authorList>
            <person name="Prakash J.S."/>
        </authorList>
    </citation>
    <scope>NUCLEOTIDE SEQUENCE [LARGE SCALE GENOMIC DNA]</scope>
    <source>
        <strain evidence="9">Kh10-101T</strain>
    </source>
</reference>
<evidence type="ECO:0000256" key="2">
    <source>
        <dbReference type="ARBA" id="ARBA00007441"/>
    </source>
</evidence>
<dbReference type="EMBL" id="JRJU01000022">
    <property type="protein sequence ID" value="KHF39180.1"/>
    <property type="molecule type" value="Genomic_DNA"/>
</dbReference>
<keyword evidence="6" id="KW-0663">Pyridoxal phosphate</keyword>
<evidence type="ECO:0000256" key="1">
    <source>
        <dbReference type="ARBA" id="ARBA00001933"/>
    </source>
</evidence>
<dbReference type="OrthoDB" id="9802328at2"/>
<sequence>MKYAFADRVRYLQSSAVRDILKIVGKGNVISFAGGLPDDDLFPLDGLEDAFSRVFQTGKKSLQYMETEGYRPLREVILERMSKKGITGFTSDEVLVTTGSQQAIDLFSRIMLSPGDVVLTEDPTYLAALQVFKSYEASVVAVDSDDDGMLPDDLERKLKQHNPKCIYVVPTFSNPAGRVWSLERRKQLINLVHKYKVVVFEDDPYGELQFTEDEVYQPLASLDDGTHVMYTSTFSKTAVPALRTGWIVGPYQVIRMMAQAKQANDLHSNSLSQQALYQLCTHYDLDAHINHLIKVYKSRMEVMVQCLEEANLPEVHFVKPKGGMFLWLEVEKSLNMTSLLNDAVDRGVAYVPGEPFYAGTPKTNTLRLNFTHATPEKIQQGMKLFVPMIQEEMEKRLVNVK</sequence>
<dbReference type="Gene3D" id="3.40.640.10">
    <property type="entry name" value="Type I PLP-dependent aspartate aminotransferase-like (Major domain)"/>
    <property type="match status" value="1"/>
</dbReference>
<dbReference type="InterPro" id="IPR015424">
    <property type="entry name" value="PyrdxlP-dep_Trfase"/>
</dbReference>
<dbReference type="PANTHER" id="PTHR42790">
    <property type="entry name" value="AMINOTRANSFERASE"/>
    <property type="match status" value="1"/>
</dbReference>
<evidence type="ECO:0000256" key="5">
    <source>
        <dbReference type="ARBA" id="ARBA00022679"/>
    </source>
</evidence>
<organism evidence="8 9">
    <name type="scientific">Halalkalibacter okhensis</name>
    <dbReference type="NCBI Taxonomy" id="333138"/>
    <lineage>
        <taxon>Bacteria</taxon>
        <taxon>Bacillati</taxon>
        <taxon>Bacillota</taxon>
        <taxon>Bacilli</taxon>
        <taxon>Bacillales</taxon>
        <taxon>Bacillaceae</taxon>
        <taxon>Halalkalibacter</taxon>
    </lineage>
</organism>
<dbReference type="InterPro" id="IPR004839">
    <property type="entry name" value="Aminotransferase_I/II_large"/>
</dbReference>
<dbReference type="GO" id="GO:1901605">
    <property type="term" value="P:alpha-amino acid metabolic process"/>
    <property type="evidence" value="ECO:0007669"/>
    <property type="project" value="TreeGrafter"/>
</dbReference>
<dbReference type="eggNOG" id="COG1167">
    <property type="taxonomic scope" value="Bacteria"/>
</dbReference>
<dbReference type="SUPFAM" id="SSF53383">
    <property type="entry name" value="PLP-dependent transferases"/>
    <property type="match status" value="1"/>
</dbReference>
<dbReference type="CDD" id="cd00609">
    <property type="entry name" value="AAT_like"/>
    <property type="match status" value="1"/>
</dbReference>
<accession>A0A0B0ICZ1</accession>
<dbReference type="InterPro" id="IPR015421">
    <property type="entry name" value="PyrdxlP-dep_Trfase_major"/>
</dbReference>
<evidence type="ECO:0000256" key="3">
    <source>
        <dbReference type="ARBA" id="ARBA00011738"/>
    </source>
</evidence>
<dbReference type="RefSeq" id="WP_034631069.1">
    <property type="nucleotide sequence ID" value="NZ_JRJU01000022.1"/>
</dbReference>
<dbReference type="PANTHER" id="PTHR42790:SF19">
    <property type="entry name" value="KYNURENINE_ALPHA-AMINOADIPATE AMINOTRANSFERASE, MITOCHONDRIAL"/>
    <property type="match status" value="1"/>
</dbReference>
<evidence type="ECO:0000256" key="6">
    <source>
        <dbReference type="ARBA" id="ARBA00022898"/>
    </source>
</evidence>
<dbReference type="Gene3D" id="3.90.1150.10">
    <property type="entry name" value="Aspartate Aminotransferase, domain 1"/>
    <property type="match status" value="1"/>
</dbReference>
<dbReference type="GO" id="GO:0008483">
    <property type="term" value="F:transaminase activity"/>
    <property type="evidence" value="ECO:0007669"/>
    <property type="project" value="UniProtKB-KW"/>
</dbReference>
<evidence type="ECO:0000256" key="4">
    <source>
        <dbReference type="ARBA" id="ARBA00022576"/>
    </source>
</evidence>
<protein>
    <submittedName>
        <fullName evidence="8">Aminotransferase</fullName>
    </submittedName>
</protein>
<dbReference type="InterPro" id="IPR015422">
    <property type="entry name" value="PyrdxlP-dep_Trfase_small"/>
</dbReference>
<dbReference type="InterPro" id="IPR050859">
    <property type="entry name" value="Class-I_PLP-dep_aminotransf"/>
</dbReference>
<comment type="similarity">
    <text evidence="2">Belongs to the class-I pyridoxal-phosphate-dependent aminotransferase family.</text>
</comment>
<dbReference type="FunFam" id="3.40.640.10:FF:000053">
    <property type="entry name" value="Aminotransferase, class I"/>
    <property type="match status" value="1"/>
</dbReference>
<name>A0A0B0ICZ1_9BACI</name>
<keyword evidence="9" id="KW-1185">Reference proteome</keyword>
<evidence type="ECO:0000313" key="9">
    <source>
        <dbReference type="Proteomes" id="UP000030832"/>
    </source>
</evidence>
<comment type="cofactor">
    <cofactor evidence="1">
        <name>pyridoxal 5'-phosphate</name>
        <dbReference type="ChEBI" id="CHEBI:597326"/>
    </cofactor>
</comment>
<evidence type="ECO:0000313" key="8">
    <source>
        <dbReference type="EMBL" id="KHF39180.1"/>
    </source>
</evidence>
<dbReference type="Pfam" id="PF00155">
    <property type="entry name" value="Aminotran_1_2"/>
    <property type="match status" value="1"/>
</dbReference>
<comment type="caution">
    <text evidence="8">The sequence shown here is derived from an EMBL/GenBank/DDBJ whole genome shotgun (WGS) entry which is preliminary data.</text>
</comment>
<dbReference type="GO" id="GO:0030170">
    <property type="term" value="F:pyridoxal phosphate binding"/>
    <property type="evidence" value="ECO:0007669"/>
    <property type="project" value="InterPro"/>
</dbReference>
<keyword evidence="5 8" id="KW-0808">Transferase</keyword>
<comment type="subunit">
    <text evidence="3">Homodimer.</text>
</comment>
<keyword evidence="4 8" id="KW-0032">Aminotransferase</keyword>
<proteinExistence type="inferred from homology"/>
<dbReference type="AlphaFoldDB" id="A0A0B0ICZ1"/>